<evidence type="ECO:0000313" key="1">
    <source>
        <dbReference type="EMBL" id="MBM7557677.1"/>
    </source>
</evidence>
<dbReference type="SUPFAM" id="SSF54285">
    <property type="entry name" value="MoaD/ThiS"/>
    <property type="match status" value="1"/>
</dbReference>
<dbReference type="InterPro" id="IPR012675">
    <property type="entry name" value="Beta-grasp_dom_sf"/>
</dbReference>
<comment type="caution">
    <text evidence="1">The sequence shown here is derived from an EMBL/GenBank/DDBJ whole genome shotgun (WGS) entry which is preliminary data.</text>
</comment>
<proteinExistence type="predicted"/>
<name>A0A939BPZ3_9FIRM</name>
<protein>
    <submittedName>
        <fullName evidence="1">Molybdopterin converting factor small subunit</fullName>
    </submittedName>
</protein>
<dbReference type="AlphaFoldDB" id="A0A939BPZ3"/>
<accession>A0A939BPZ3</accession>
<gene>
    <name evidence="1" type="ORF">JOC47_002543</name>
</gene>
<sequence>MKVTVKLFATLKELMPEGQNQMTVEVEDEATVDDLALQLDIPEEKDLIVKVNGRHGSRNTVLEAGDRVGIFPPVGGG</sequence>
<dbReference type="Proteomes" id="UP000774000">
    <property type="component" value="Unassembled WGS sequence"/>
</dbReference>
<dbReference type="Gene3D" id="3.10.20.30">
    <property type="match status" value="1"/>
</dbReference>
<dbReference type="Pfam" id="PF02597">
    <property type="entry name" value="ThiS"/>
    <property type="match status" value="1"/>
</dbReference>
<dbReference type="InterPro" id="IPR003749">
    <property type="entry name" value="ThiS/MoaD-like"/>
</dbReference>
<keyword evidence="2" id="KW-1185">Reference proteome</keyword>
<reference evidence="1" key="1">
    <citation type="submission" date="2021-01" db="EMBL/GenBank/DDBJ databases">
        <title>Genomic Encyclopedia of Type Strains, Phase IV (KMG-IV): sequencing the most valuable type-strain genomes for metagenomic binning, comparative biology and taxonomic classification.</title>
        <authorList>
            <person name="Goeker M."/>
        </authorList>
    </citation>
    <scope>NUCLEOTIDE SEQUENCE</scope>
    <source>
        <strain evidence="1">DSM 23230</strain>
    </source>
</reference>
<dbReference type="CDD" id="cd00754">
    <property type="entry name" value="Ubl_MoaD"/>
    <property type="match status" value="1"/>
</dbReference>
<dbReference type="EMBL" id="JAFBDQ010000015">
    <property type="protein sequence ID" value="MBM7557677.1"/>
    <property type="molecule type" value="Genomic_DNA"/>
</dbReference>
<organism evidence="1 2">
    <name type="scientific">Halanaerobacter jeridensis</name>
    <dbReference type="NCBI Taxonomy" id="706427"/>
    <lineage>
        <taxon>Bacteria</taxon>
        <taxon>Bacillati</taxon>
        <taxon>Bacillota</taxon>
        <taxon>Clostridia</taxon>
        <taxon>Halanaerobiales</taxon>
        <taxon>Halobacteroidaceae</taxon>
        <taxon>Halanaerobacter</taxon>
    </lineage>
</organism>
<dbReference type="InterPro" id="IPR016155">
    <property type="entry name" value="Mopterin_synth/thiamin_S_b"/>
</dbReference>
<evidence type="ECO:0000313" key="2">
    <source>
        <dbReference type="Proteomes" id="UP000774000"/>
    </source>
</evidence>
<dbReference type="RefSeq" id="WP_204702424.1">
    <property type="nucleotide sequence ID" value="NZ_JAFBDQ010000015.1"/>
</dbReference>